<proteinExistence type="predicted"/>
<dbReference type="RefSeq" id="WP_191334953.1">
    <property type="nucleotide sequence ID" value="NZ_JADBEJ010000003.1"/>
</dbReference>
<sequence>MAETTPPERPANSASKAEWIAYATAVGADTSGTRDEIIARIDTKEATAAEAQPETGAAPATPVEQAAPESVTSLAEPVAAEAQPAAVTFPATPVHTFEVVMSEDEPVRAGGHVLTDQGWVTEASLQTPVSDENGDVQ</sequence>
<gene>
    <name evidence="2" type="ORF">H4W30_002104</name>
</gene>
<dbReference type="EMBL" id="JADBEJ010000003">
    <property type="protein sequence ID" value="MBE1575057.1"/>
    <property type="molecule type" value="Genomic_DNA"/>
</dbReference>
<accession>A0ABR9L3W1</accession>
<dbReference type="Proteomes" id="UP000656548">
    <property type="component" value="Unassembled WGS sequence"/>
</dbReference>
<comment type="caution">
    <text evidence="2">The sequence shown here is derived from an EMBL/GenBank/DDBJ whole genome shotgun (WGS) entry which is preliminary data.</text>
</comment>
<name>A0ABR9L3W1_9PSEU</name>
<keyword evidence="3" id="KW-1185">Reference proteome</keyword>
<evidence type="ECO:0000313" key="3">
    <source>
        <dbReference type="Proteomes" id="UP000656548"/>
    </source>
</evidence>
<feature type="region of interest" description="Disordered" evidence="1">
    <location>
        <begin position="40"/>
        <end position="81"/>
    </location>
</feature>
<protein>
    <submittedName>
        <fullName evidence="2">Cytoskeletal protein RodZ</fullName>
    </submittedName>
</protein>
<evidence type="ECO:0000313" key="2">
    <source>
        <dbReference type="EMBL" id="MBE1575057.1"/>
    </source>
</evidence>
<reference evidence="2 3" key="1">
    <citation type="submission" date="2020-10" db="EMBL/GenBank/DDBJ databases">
        <title>Sequencing the genomes of 1000 actinobacteria strains.</title>
        <authorList>
            <person name="Klenk H.-P."/>
        </authorList>
    </citation>
    <scope>NUCLEOTIDE SEQUENCE [LARGE SCALE GENOMIC DNA]</scope>
    <source>
        <strain evidence="2 3">DSM 46661</strain>
    </source>
</reference>
<organism evidence="2 3">
    <name type="scientific">Amycolatopsis roodepoortensis</name>
    <dbReference type="NCBI Taxonomy" id="700274"/>
    <lineage>
        <taxon>Bacteria</taxon>
        <taxon>Bacillati</taxon>
        <taxon>Actinomycetota</taxon>
        <taxon>Actinomycetes</taxon>
        <taxon>Pseudonocardiales</taxon>
        <taxon>Pseudonocardiaceae</taxon>
        <taxon>Amycolatopsis</taxon>
    </lineage>
</organism>
<evidence type="ECO:0000256" key="1">
    <source>
        <dbReference type="SAM" id="MobiDB-lite"/>
    </source>
</evidence>